<proteinExistence type="predicted"/>
<name>A0A9R1VA69_LACSA</name>
<dbReference type="EMBL" id="NBSK02000005">
    <property type="protein sequence ID" value="KAJ0203272.1"/>
    <property type="molecule type" value="Genomic_DNA"/>
</dbReference>
<evidence type="ECO:0000259" key="2">
    <source>
        <dbReference type="PROSITE" id="PS50966"/>
    </source>
</evidence>
<reference evidence="3 4" key="1">
    <citation type="journal article" date="2017" name="Nat. Commun.">
        <title>Genome assembly with in vitro proximity ligation data and whole-genome triplication in lettuce.</title>
        <authorList>
            <person name="Reyes-Chin-Wo S."/>
            <person name="Wang Z."/>
            <person name="Yang X."/>
            <person name="Kozik A."/>
            <person name="Arikit S."/>
            <person name="Song C."/>
            <person name="Xia L."/>
            <person name="Froenicke L."/>
            <person name="Lavelle D.O."/>
            <person name="Truco M.J."/>
            <person name="Xia R."/>
            <person name="Zhu S."/>
            <person name="Xu C."/>
            <person name="Xu H."/>
            <person name="Xu X."/>
            <person name="Cox K."/>
            <person name="Korf I."/>
            <person name="Meyers B.C."/>
            <person name="Michelmore R.W."/>
        </authorList>
    </citation>
    <scope>NUCLEOTIDE SEQUENCE [LARGE SCALE GENOMIC DNA]</scope>
    <source>
        <strain evidence="4">cv. Salinas</strain>
        <tissue evidence="3">Seedlings</tissue>
    </source>
</reference>
<accession>A0A9R1VA69</accession>
<feature type="domain" description="SWIM-type" evidence="2">
    <location>
        <begin position="192"/>
        <end position="228"/>
    </location>
</feature>
<dbReference type="AlphaFoldDB" id="A0A9R1VA69"/>
<dbReference type="PANTHER" id="PTHR47718:SF12">
    <property type="entry name" value="PROTEIN FAR1-RELATED SEQUENCE"/>
    <property type="match status" value="1"/>
</dbReference>
<keyword evidence="1" id="KW-0863">Zinc-finger</keyword>
<evidence type="ECO:0000256" key="1">
    <source>
        <dbReference type="PROSITE-ProRule" id="PRU00325"/>
    </source>
</evidence>
<dbReference type="PROSITE" id="PS50966">
    <property type="entry name" value="ZF_SWIM"/>
    <property type="match status" value="1"/>
</dbReference>
<keyword evidence="1" id="KW-0479">Metal-binding</keyword>
<dbReference type="GO" id="GO:0008270">
    <property type="term" value="F:zinc ion binding"/>
    <property type="evidence" value="ECO:0007669"/>
    <property type="project" value="UniProtKB-KW"/>
</dbReference>
<comment type="caution">
    <text evidence="3">The sequence shown here is derived from an EMBL/GenBank/DDBJ whole genome shotgun (WGS) entry which is preliminary data.</text>
</comment>
<dbReference type="Proteomes" id="UP000235145">
    <property type="component" value="Unassembled WGS sequence"/>
</dbReference>
<keyword evidence="4" id="KW-1185">Reference proteome</keyword>
<keyword evidence="1" id="KW-0862">Zinc</keyword>
<gene>
    <name evidence="3" type="ORF">LSAT_V11C500242070</name>
</gene>
<dbReference type="InterPro" id="IPR007527">
    <property type="entry name" value="Znf_SWIM"/>
</dbReference>
<evidence type="ECO:0000313" key="3">
    <source>
        <dbReference type="EMBL" id="KAJ0203272.1"/>
    </source>
</evidence>
<evidence type="ECO:0000313" key="4">
    <source>
        <dbReference type="Proteomes" id="UP000235145"/>
    </source>
</evidence>
<organism evidence="3 4">
    <name type="scientific">Lactuca sativa</name>
    <name type="common">Garden lettuce</name>
    <dbReference type="NCBI Taxonomy" id="4236"/>
    <lineage>
        <taxon>Eukaryota</taxon>
        <taxon>Viridiplantae</taxon>
        <taxon>Streptophyta</taxon>
        <taxon>Embryophyta</taxon>
        <taxon>Tracheophyta</taxon>
        <taxon>Spermatophyta</taxon>
        <taxon>Magnoliopsida</taxon>
        <taxon>eudicotyledons</taxon>
        <taxon>Gunneridae</taxon>
        <taxon>Pentapetalae</taxon>
        <taxon>asterids</taxon>
        <taxon>campanulids</taxon>
        <taxon>Asterales</taxon>
        <taxon>Asteraceae</taxon>
        <taxon>Cichorioideae</taxon>
        <taxon>Cichorieae</taxon>
        <taxon>Lactucinae</taxon>
        <taxon>Lactuca</taxon>
    </lineage>
</organism>
<sequence>MDQRMMWIRINGFLNTFLKAHSNKQPLPVLSDQDAALKQALDSIFLLCMWHIIKKLPKKLSVEFLKSTDFKKWFNKLFWNIYIKRPIFERNWELLMKEFNLKDERWLKDVFENKEAWVPAYFNNFPRCGLMNTTSRFESINSFFNRLSRMIEQHATKEYTSKVFLKIKTRFVKEENFEVIHKNQKHKVKATYKVELKYDEKEVSCTYGHFNRFGMLCRHAFRVLIDKNFNEIPKQYILMQWIKDTILTKRMNNIFFNVETALDILRDDKKKLACSVEKTQIFMNEVKSNSSSENLITNSDVLEKLYNVTIPKEVEIFVLEVEHNKGSRKKRFIGEVEKSVMKAQTKSRKCLVYGKREPHSSRTCPSRFNAKN</sequence>
<protein>
    <recommendedName>
        <fullName evidence="2">SWIM-type domain-containing protein</fullName>
    </recommendedName>
</protein>
<dbReference type="PANTHER" id="PTHR47718">
    <property type="entry name" value="OS01G0519700 PROTEIN"/>
    <property type="match status" value="1"/>
</dbReference>